<evidence type="ECO:0000259" key="10">
    <source>
        <dbReference type="PROSITE" id="PS50812"/>
    </source>
</evidence>
<dbReference type="InterPro" id="IPR009448">
    <property type="entry name" value="UDP-g_GGtrans"/>
</dbReference>
<keyword evidence="7" id="KW-0256">Endoplasmic reticulum</keyword>
<evidence type="ECO:0000256" key="2">
    <source>
        <dbReference type="ARBA" id="ARBA00004319"/>
    </source>
</evidence>
<comment type="pathway">
    <text evidence="3">Protein modification; protein glycosylation.</text>
</comment>
<dbReference type="Pfam" id="PF06427">
    <property type="entry name" value="UDP-g_GGTase"/>
    <property type="match status" value="1"/>
</dbReference>
<evidence type="ECO:0000256" key="8">
    <source>
        <dbReference type="ARBA" id="ARBA00023180"/>
    </source>
</evidence>
<dbReference type="SMART" id="SM00293">
    <property type="entry name" value="PWWP"/>
    <property type="match status" value="1"/>
</dbReference>
<dbReference type="GO" id="GO:0003677">
    <property type="term" value="F:DNA binding"/>
    <property type="evidence" value="ECO:0007669"/>
    <property type="project" value="InterPro"/>
</dbReference>
<dbReference type="PROSITE" id="PS51011">
    <property type="entry name" value="ARID"/>
    <property type="match status" value="1"/>
</dbReference>
<dbReference type="SMART" id="SM00501">
    <property type="entry name" value="BRIGHT"/>
    <property type="match status" value="1"/>
</dbReference>
<evidence type="ECO:0000256" key="5">
    <source>
        <dbReference type="ARBA" id="ARBA00022679"/>
    </source>
</evidence>
<feature type="compositionally biased region" description="Basic and acidic residues" evidence="9">
    <location>
        <begin position="699"/>
        <end position="718"/>
    </location>
</feature>
<dbReference type="InterPro" id="IPR040692">
    <property type="entry name" value="UGGT_TRXL_3"/>
</dbReference>
<evidence type="ECO:0000256" key="4">
    <source>
        <dbReference type="ARBA" id="ARBA00006351"/>
    </source>
</evidence>
<evidence type="ECO:0000256" key="6">
    <source>
        <dbReference type="ARBA" id="ARBA00022729"/>
    </source>
</evidence>
<evidence type="ECO:0000256" key="7">
    <source>
        <dbReference type="ARBA" id="ARBA00022824"/>
    </source>
</evidence>
<feature type="region of interest" description="Disordered" evidence="9">
    <location>
        <begin position="531"/>
        <end position="718"/>
    </location>
</feature>
<feature type="compositionally biased region" description="Low complexity" evidence="9">
    <location>
        <begin position="861"/>
        <end position="898"/>
    </location>
</feature>
<feature type="compositionally biased region" description="Basic and acidic residues" evidence="9">
    <location>
        <begin position="414"/>
        <end position="424"/>
    </location>
</feature>
<dbReference type="GO" id="GO:0003980">
    <property type="term" value="F:UDP-glucose:glycoprotein glucosyltransferase activity"/>
    <property type="evidence" value="ECO:0007669"/>
    <property type="project" value="InterPro"/>
</dbReference>
<feature type="region of interest" description="Disordered" evidence="9">
    <location>
        <begin position="985"/>
        <end position="1012"/>
    </location>
</feature>
<accession>A0AAW1PTF6</accession>
<dbReference type="Pfam" id="PF18402">
    <property type="entry name" value="Thioredoxin_14"/>
    <property type="match status" value="1"/>
</dbReference>
<dbReference type="Pfam" id="PF00855">
    <property type="entry name" value="PWWP"/>
    <property type="match status" value="1"/>
</dbReference>
<dbReference type="GO" id="GO:0036503">
    <property type="term" value="P:ERAD pathway"/>
    <property type="evidence" value="ECO:0007669"/>
    <property type="project" value="TreeGrafter"/>
</dbReference>
<protein>
    <submittedName>
        <fullName evidence="12">Uncharacterized protein</fullName>
    </submittedName>
</protein>
<comment type="subcellular location">
    <subcellularLocation>
        <location evidence="2">Endoplasmic reticulum lumen</location>
    </subcellularLocation>
</comment>
<feature type="compositionally biased region" description="Low complexity" evidence="9">
    <location>
        <begin position="571"/>
        <end position="580"/>
    </location>
</feature>
<dbReference type="CDD" id="cd06432">
    <property type="entry name" value="GT8_HUGT1_C_like"/>
    <property type="match status" value="1"/>
</dbReference>
<comment type="similarity">
    <text evidence="4">Belongs to the glycosyltransferase 8 family.</text>
</comment>
<organism evidence="12 13">
    <name type="scientific">[Myrmecia] bisecta</name>
    <dbReference type="NCBI Taxonomy" id="41462"/>
    <lineage>
        <taxon>Eukaryota</taxon>
        <taxon>Viridiplantae</taxon>
        <taxon>Chlorophyta</taxon>
        <taxon>core chlorophytes</taxon>
        <taxon>Trebouxiophyceae</taxon>
        <taxon>Trebouxiales</taxon>
        <taxon>Trebouxiaceae</taxon>
        <taxon>Myrmecia</taxon>
    </lineage>
</organism>
<evidence type="ECO:0000256" key="9">
    <source>
        <dbReference type="SAM" id="MobiDB-lite"/>
    </source>
</evidence>
<keyword evidence="6" id="KW-0732">Signal</keyword>
<feature type="compositionally biased region" description="Basic and acidic residues" evidence="9">
    <location>
        <begin position="631"/>
        <end position="649"/>
    </location>
</feature>
<dbReference type="GO" id="GO:0051082">
    <property type="term" value="F:unfolded protein binding"/>
    <property type="evidence" value="ECO:0007669"/>
    <property type="project" value="TreeGrafter"/>
</dbReference>
<reference evidence="12 13" key="1">
    <citation type="journal article" date="2024" name="Nat. Commun.">
        <title>Phylogenomics reveals the evolutionary origins of lichenization in chlorophyte algae.</title>
        <authorList>
            <person name="Puginier C."/>
            <person name="Libourel C."/>
            <person name="Otte J."/>
            <person name="Skaloud P."/>
            <person name="Haon M."/>
            <person name="Grisel S."/>
            <person name="Petersen M."/>
            <person name="Berrin J.G."/>
            <person name="Delaux P.M."/>
            <person name="Dal Grande F."/>
            <person name="Keller J."/>
        </authorList>
    </citation>
    <scope>NUCLEOTIDE SEQUENCE [LARGE SCALE GENOMIC DNA]</scope>
    <source>
        <strain evidence="12 13">SAG 2043</strain>
    </source>
</reference>
<evidence type="ECO:0000313" key="13">
    <source>
        <dbReference type="Proteomes" id="UP001489004"/>
    </source>
</evidence>
<dbReference type="PANTHER" id="PTHR11226">
    <property type="entry name" value="UDP-GLUCOSE GLYCOPROTEIN:GLUCOSYLTRANSFERASE"/>
    <property type="match status" value="1"/>
</dbReference>
<feature type="domain" description="PWWP" evidence="10">
    <location>
        <begin position="6"/>
        <end position="70"/>
    </location>
</feature>
<feature type="compositionally biased region" description="Gly residues" evidence="9">
    <location>
        <begin position="541"/>
        <end position="552"/>
    </location>
</feature>
<dbReference type="InterPro" id="IPR040525">
    <property type="entry name" value="UGGT_TRXL_4"/>
</dbReference>
<feature type="region of interest" description="Disordered" evidence="9">
    <location>
        <begin position="731"/>
        <end position="761"/>
    </location>
</feature>
<dbReference type="SMART" id="SM01014">
    <property type="entry name" value="ARID"/>
    <property type="match status" value="1"/>
</dbReference>
<dbReference type="GO" id="GO:0005788">
    <property type="term" value="C:endoplasmic reticulum lumen"/>
    <property type="evidence" value="ECO:0007669"/>
    <property type="project" value="UniProtKB-SubCell"/>
</dbReference>
<feature type="compositionally biased region" description="Acidic residues" evidence="9">
    <location>
        <begin position="581"/>
        <end position="610"/>
    </location>
</feature>
<evidence type="ECO:0000259" key="11">
    <source>
        <dbReference type="PROSITE" id="PS51011"/>
    </source>
</evidence>
<dbReference type="CDD" id="cd05162">
    <property type="entry name" value="PWWP"/>
    <property type="match status" value="1"/>
</dbReference>
<dbReference type="InterPro" id="IPR040693">
    <property type="entry name" value="UGGT_TRXL_1"/>
</dbReference>
<dbReference type="InterPro" id="IPR001606">
    <property type="entry name" value="ARID_dom"/>
</dbReference>
<evidence type="ECO:0000256" key="1">
    <source>
        <dbReference type="ARBA" id="ARBA00001913"/>
    </source>
</evidence>
<dbReference type="CDD" id="cd16100">
    <property type="entry name" value="ARID"/>
    <property type="match status" value="1"/>
</dbReference>
<evidence type="ECO:0000313" key="12">
    <source>
        <dbReference type="EMBL" id="KAK9811403.1"/>
    </source>
</evidence>
<feature type="compositionally biased region" description="Basic residues" evidence="9">
    <location>
        <begin position="555"/>
        <end position="565"/>
    </location>
</feature>
<dbReference type="SUPFAM" id="SSF63748">
    <property type="entry name" value="Tudor/PWWP/MBT"/>
    <property type="match status" value="1"/>
</dbReference>
<dbReference type="SUPFAM" id="SSF46774">
    <property type="entry name" value="ARID-like"/>
    <property type="match status" value="1"/>
</dbReference>
<dbReference type="Proteomes" id="UP001489004">
    <property type="component" value="Unassembled WGS sequence"/>
</dbReference>
<feature type="domain" description="ARID" evidence="11">
    <location>
        <begin position="426"/>
        <end position="518"/>
    </location>
</feature>
<dbReference type="SUPFAM" id="SSF53448">
    <property type="entry name" value="Nucleotide-diphospho-sugar transferases"/>
    <property type="match status" value="1"/>
</dbReference>
<dbReference type="Gene3D" id="3.90.550.10">
    <property type="entry name" value="Spore Coat Polysaccharide Biosynthesis Protein SpsA, Chain A"/>
    <property type="match status" value="1"/>
</dbReference>
<feature type="region of interest" description="Disordered" evidence="9">
    <location>
        <begin position="381"/>
        <end position="424"/>
    </location>
</feature>
<dbReference type="Pfam" id="PF18400">
    <property type="entry name" value="Thioredoxin_12"/>
    <property type="match status" value="1"/>
</dbReference>
<evidence type="ECO:0000256" key="3">
    <source>
        <dbReference type="ARBA" id="ARBA00004922"/>
    </source>
</evidence>
<dbReference type="EMBL" id="JALJOR010000009">
    <property type="protein sequence ID" value="KAK9811403.1"/>
    <property type="molecule type" value="Genomic_DNA"/>
</dbReference>
<dbReference type="InterPro" id="IPR040694">
    <property type="entry name" value="UGGT_TRXL_2"/>
</dbReference>
<gene>
    <name evidence="12" type="ORF">WJX72_003341</name>
</gene>
<dbReference type="Pfam" id="PF01388">
    <property type="entry name" value="ARID"/>
    <property type="match status" value="1"/>
</dbReference>
<dbReference type="InterPro" id="IPR036431">
    <property type="entry name" value="ARID_dom_sf"/>
</dbReference>
<keyword evidence="5" id="KW-0808">Transferase</keyword>
<dbReference type="InterPro" id="IPR029044">
    <property type="entry name" value="Nucleotide-diphossugar_trans"/>
</dbReference>
<keyword evidence="8" id="KW-0325">Glycoprotein</keyword>
<comment type="caution">
    <text evidence="12">The sequence shown here is derived from an EMBL/GenBank/DDBJ whole genome shotgun (WGS) entry which is preliminary data.</text>
</comment>
<feature type="compositionally biased region" description="Basic residues" evidence="9">
    <location>
        <begin position="389"/>
        <end position="398"/>
    </location>
</feature>
<feature type="compositionally biased region" description="Basic residues" evidence="9">
    <location>
        <begin position="280"/>
        <end position="293"/>
    </location>
</feature>
<dbReference type="GO" id="GO:0018279">
    <property type="term" value="P:protein N-linked glycosylation via asparagine"/>
    <property type="evidence" value="ECO:0007669"/>
    <property type="project" value="TreeGrafter"/>
</dbReference>
<sequence length="2724" mass="295154">MSKLDVGDLVWARVAGHPWWPGQVMNPKQAPAKVVAQGQKARAVGAKLVSFFGDNSYGYYTAELLADFEEHYEQKSKQKTAHKVFPRAVAEAKEVLDRRAGRKPATDYGPVDFLDESTYPSDFEDDDDADDEAEDIEARLAKQDLRPAALDEAACKACSATEALEWLQCLAVSDESATQQVVSGDRLAAVQSLVFSCHASHCESRRSLAAKKLQRKRRAADAKAGEAAEAAGKQPRKKRRLSKVASTDKHARRSRTAASLQGEDEDEGVSSAGDTAKPGVQRRKSTKGAKRRASGVADGEAQAGSPTADRPLKVDLQQLQAKIQDLAVSPALVDGQVELPDLGSEGPAYLRYREMVYQRSKLHLKHEIGVVLEEALSAPGVVFEPKPPKERKKRKGSGPRKSGIGADVPEGSYEEGKQKQYLDRVPQERGEFDTALREFYSGHGKEVRVPTLAEQPVDFFYVFRLVAEQGGYEAVIVKRKWRHVSTTWRPELKANSNSSQALRKIYRDHLLAFENKLSEGAPFEVIKSTWGDKSRKAGKAGDAGDGGDGAEGGQKPKRKYQRKAKVKEAADAAPAGPAADSDGESEEGSLVSEDAEEDGDGDEFSGDEEAREMARRTKQAAQIAAKAHKAAAKEQRAARKAQLKADRAARGTVLNEPDAEEASDASKGSKAVGGGGRKGKRKSVTERVQENALRVLANVDEKHRQKRPVEELAESKRPSNRKLLDDFDKLFADDGDDVHPTGQGTQLGLPGQPGTGGTAAGNPAFKSVLLQFPKGHPMPSRIQTLQLGRKYGKLEDDDLRISKLGYWLTLNYQTHEEAKKAFDVLKERAHAWFQTKPDDISCRLVRPSLGTAQAAAGPSKPASGQRPGAAPGAAAAAGVQVADPRMTASGGAAVGSAPPVDPRRPGSAGAPVDPRAAAVAPGGLSHAQPADPRQSTAGLGGLAGLAGVAGPYPGSANHAGLNPNMPAGNGYPAGGPVARGPPLQPPRRPVQGSQMGHQYAGRPWQPQQGLPGYQAAPYAGAPHAMLQPQLPPQRPIRPMPQPWAGGAICLIGAVLLCTARFPVCAAFEPKAANIVLRAKWQGTPLLHEAAEFLADERPELFWEFLDGWAARDSSSPATCWERIIDLASKLLSPAMTKVLQVSLGIRQYSAQLETLRTLAAEALEHDGSSGGPHVVFAYRPVRLEGCLSTDQLGEQQCSALGTGEALQLPGFGVEMAIKNMEYSALDDSKVKAAQAAAADAGDETLTEVGGFIFQKLIERKPHLRQELITFRDHLVAASAQDDTLKVWDLKDLGLQATQRIAQAGDPLHLLTEISQNFPSMAASLSQTLVNSSVRAEVTTQQQVIPGGASLMLINGLMLDIEEVDLFALVDRIREEVRLLDQLQLSGLEGPELAALMRLRAKSAASQDDQVRVDITSPDHVHFLNDLERDAAYRRWSGRITDLLQPTYPGRLQAIRRNMYTAVFLLDPGTSQGLRMVGVALDTFNQQWPVRLGLMLVSKEAVARHLARSPGSEPSDAPWDQLSVSKRIARAFLTVRGALGTPHAYTFLNSILAPLPSGWGDEGEDQSEEGQTDVEWADAERAFLRVWAEGAQAAGTPFARDALEQLKAGTGVAEGVAEQLQRAVQFAIGKGVTELGNALWMNGIVQAIRAGEGSARDVLVFNIQREMARLQQSVYYRKLRDEERDLPAAILKLYKALPRYNPRILAQPSPSGGLIKAETTGSADGVRQTSLAGAHLRLGEAPFAALGYLHHGDSEDSIKAVSHWVVADVGSQAGRTLILEALRHLEAETSEPSRTALLHNPADPTQPPSALQRVVLAASQLPSRRHKIPHFLTQLLSSEAFLTPGDVTDAAIQLAESAGLNAKALARQLQQTEALDAQLAAESQAVRLGLGLNPGEAALVTNGRIIVADSPTLNITDGLVAEDFGLTEIHASSSQLAEPIAALLEDALAQGRGLAGGAAGEAPEDEDEDELPIRQLSDAALVASSVLAMHASSRSSQVSAQSEQVFDAVAAMPGLHSSIIIPGHLPGLEVWAVLNPLSKTAQAVAPILEFLRASIQPAIKVVLNPQRDMSDMPLKSFYRYALPVFGKSGRDMLGEPAPPAAFFNSLPPRKTLTLGMDVPEAWLVEPVDAVHDLDNLRMEDLGSADVMQADFELEALVLSGQCVDVSATSRDQVQPRGVQLQLSKASASASHMVDTIVMSNLGYFQLKASPGVWSLSLAPGRSQELYTIQSSTGISGGTAETVAAQASAGATELQVPVVLSSLEGKHMFLRLRKRPGLEAEDVLGPHAAEDGNEDQEGSIWGRMSNLLGGKESKRGEAAPSRVSTGLLPRDGSMTAEEDPDTIHIFTVASGHMYERLQKIMVLSVIRNTRHRVKVWFIKNYMSPQMKRFLPRMAQHYGFEYEFVTYKWPAWLHKQTEKQRVIWAYKILFLDVLFPLALRKVIFVDADQIIRADIAELWNMDLQGAPYAYTPFCDNNKDMEGFRFWKQGFWRNHLRGKPYHISALYVVDLARFRQTAAGDQLRVIYDQLSKDPASLANLDQDLPNYTQHQVPIFSLPQEWLWCESWCGNATKAAAKTIDLCNNPLTKEPKLDSARRIVAEWPGLDQEARAFTAQVEAEWLGGMASDDEDIIEECTIDNATHDMNCVADGLSAQVVEVIYNGTELVIEEVDVLTPEQRVNKLEKQQAAAMPWFKQRLSTHKAPRPSVMSRAKGAVTNLARHVIPSRSH</sequence>
<dbReference type="InterPro" id="IPR040497">
    <property type="entry name" value="Glyco_transf_24"/>
</dbReference>
<dbReference type="Pfam" id="PF18404">
    <property type="entry name" value="Glyco_transf_24"/>
    <property type="match status" value="1"/>
</dbReference>
<feature type="compositionally biased region" description="Low complexity" evidence="9">
    <location>
        <begin position="908"/>
        <end position="923"/>
    </location>
</feature>
<dbReference type="Pfam" id="PF18403">
    <property type="entry name" value="Thioredoxin_15"/>
    <property type="match status" value="1"/>
</dbReference>
<dbReference type="Gene3D" id="1.10.150.60">
    <property type="entry name" value="ARID DNA-binding domain"/>
    <property type="match status" value="1"/>
</dbReference>
<comment type="cofactor">
    <cofactor evidence="1">
        <name>Ca(2+)</name>
        <dbReference type="ChEBI" id="CHEBI:29108"/>
    </cofactor>
</comment>
<dbReference type="Pfam" id="PF18401">
    <property type="entry name" value="Thioredoxin_13"/>
    <property type="match status" value="1"/>
</dbReference>
<keyword evidence="13" id="KW-1185">Reference proteome</keyword>
<dbReference type="PROSITE" id="PS50812">
    <property type="entry name" value="PWWP"/>
    <property type="match status" value="1"/>
</dbReference>
<name>A0AAW1PTF6_9CHLO</name>
<feature type="region of interest" description="Disordered" evidence="9">
    <location>
        <begin position="852"/>
        <end position="938"/>
    </location>
</feature>
<feature type="region of interest" description="Disordered" evidence="9">
    <location>
        <begin position="216"/>
        <end position="311"/>
    </location>
</feature>
<feature type="region of interest" description="Disordered" evidence="9">
    <location>
        <begin position="2309"/>
        <end position="2334"/>
    </location>
</feature>
<dbReference type="Gene3D" id="2.30.30.140">
    <property type="match status" value="1"/>
</dbReference>
<dbReference type="InterPro" id="IPR000313">
    <property type="entry name" value="PWWP_dom"/>
</dbReference>
<proteinExistence type="inferred from homology"/>
<dbReference type="PANTHER" id="PTHR11226:SF0">
    <property type="entry name" value="UDP-GLUCOSE:GLYCOPROTEIN GLUCOSYLTRANSFERASE"/>
    <property type="match status" value="1"/>
</dbReference>
<feature type="compositionally biased region" description="Low complexity" evidence="9">
    <location>
        <begin position="740"/>
        <end position="750"/>
    </location>
</feature>